<accession>A0ABZ2PH41</accession>
<evidence type="ECO:0000313" key="2">
    <source>
        <dbReference type="EMBL" id="WXG68448.1"/>
    </source>
</evidence>
<name>A0ABZ2PH41_9NOCA</name>
<evidence type="ECO:0000256" key="1">
    <source>
        <dbReference type="SAM" id="SignalP"/>
    </source>
</evidence>
<organism evidence="2 3">
    <name type="scientific">Rhodococcus sovatensis</name>
    <dbReference type="NCBI Taxonomy" id="1805840"/>
    <lineage>
        <taxon>Bacteria</taxon>
        <taxon>Bacillati</taxon>
        <taxon>Actinomycetota</taxon>
        <taxon>Actinomycetes</taxon>
        <taxon>Mycobacteriales</taxon>
        <taxon>Nocardiaceae</taxon>
        <taxon>Rhodococcus</taxon>
    </lineage>
</organism>
<dbReference type="Proteomes" id="UP001432000">
    <property type="component" value="Chromosome"/>
</dbReference>
<evidence type="ECO:0008006" key="4">
    <source>
        <dbReference type="Google" id="ProtNLM"/>
    </source>
</evidence>
<protein>
    <recommendedName>
        <fullName evidence="4">Lipoprotein</fullName>
    </recommendedName>
</protein>
<keyword evidence="3" id="KW-1185">Reference proteome</keyword>
<dbReference type="RefSeq" id="WP_338888662.1">
    <property type="nucleotide sequence ID" value="NZ_CP147846.1"/>
</dbReference>
<feature type="signal peptide" evidence="1">
    <location>
        <begin position="1"/>
        <end position="25"/>
    </location>
</feature>
<proteinExistence type="predicted"/>
<sequence length="118" mass="13068">MTCSPVTRWSCIATLLAFCVTGCGAPTEPSPEEVEIGTAYSYEMYTHCGALEAKFAGEYWEVDPPHARQTNSSTSWDDPYQEGTMTRLSETAAVFEAEGTQKHFRLRPEAEGFLQICS</sequence>
<feature type="chain" id="PRO_5046724474" description="Lipoprotein" evidence="1">
    <location>
        <begin position="26"/>
        <end position="118"/>
    </location>
</feature>
<keyword evidence="1" id="KW-0732">Signal</keyword>
<gene>
    <name evidence="2" type="ORF">WDS16_25195</name>
</gene>
<dbReference type="EMBL" id="CP147846">
    <property type="protein sequence ID" value="WXG68448.1"/>
    <property type="molecule type" value="Genomic_DNA"/>
</dbReference>
<reference evidence="2 3" key="1">
    <citation type="submission" date="2024-03" db="EMBL/GenBank/DDBJ databases">
        <title>Natural products discovery in diverse microorganisms through a two-stage MS feature dereplication strategy.</title>
        <authorList>
            <person name="Zhang R."/>
        </authorList>
    </citation>
    <scope>NUCLEOTIDE SEQUENCE [LARGE SCALE GENOMIC DNA]</scope>
    <source>
        <strain evidence="2 3">18930</strain>
    </source>
</reference>
<evidence type="ECO:0000313" key="3">
    <source>
        <dbReference type="Proteomes" id="UP001432000"/>
    </source>
</evidence>